<accession>A0A6G1S591</accession>
<gene>
    <name evidence="3" type="primary">TBCB</name>
    <name evidence="3" type="ORF">g.17508</name>
</gene>
<proteinExistence type="predicted"/>
<dbReference type="Gene3D" id="3.10.20.90">
    <property type="entry name" value="Phosphatidylinositol 3-kinase Catalytic Subunit, Chain A, domain 1"/>
    <property type="match status" value="1"/>
</dbReference>
<feature type="region of interest" description="Disordered" evidence="1">
    <location>
        <begin position="1"/>
        <end position="22"/>
    </location>
</feature>
<dbReference type="AlphaFoldDB" id="A0A6G1S591"/>
<dbReference type="Pfam" id="PF14560">
    <property type="entry name" value="Ubiquitin_2"/>
    <property type="match status" value="1"/>
</dbReference>
<dbReference type="InterPro" id="IPR029071">
    <property type="entry name" value="Ubiquitin-like_domsf"/>
</dbReference>
<feature type="compositionally biased region" description="Polar residues" evidence="1">
    <location>
        <begin position="1"/>
        <end position="18"/>
    </location>
</feature>
<feature type="domain" description="Ubiquitin-like" evidence="2">
    <location>
        <begin position="6"/>
        <end position="72"/>
    </location>
</feature>
<name>A0A6G1S591_9ACAR</name>
<dbReference type="EMBL" id="GGYP01000767">
    <property type="protein sequence ID" value="MDE45538.1"/>
    <property type="molecule type" value="Transcribed_RNA"/>
</dbReference>
<organism evidence="3">
    <name type="scientific">Aceria tosichella</name>
    <name type="common">wheat curl mite</name>
    <dbReference type="NCBI Taxonomy" id="561515"/>
    <lineage>
        <taxon>Eukaryota</taxon>
        <taxon>Metazoa</taxon>
        <taxon>Ecdysozoa</taxon>
        <taxon>Arthropoda</taxon>
        <taxon>Chelicerata</taxon>
        <taxon>Arachnida</taxon>
        <taxon>Acari</taxon>
        <taxon>Acariformes</taxon>
        <taxon>Trombidiformes</taxon>
        <taxon>Prostigmata</taxon>
        <taxon>Eupodina</taxon>
        <taxon>Eriophyoidea</taxon>
        <taxon>Eriophyidae</taxon>
        <taxon>Eriophyinae</taxon>
        <taxon>Aceriini</taxon>
        <taxon>Aceria</taxon>
    </lineage>
</organism>
<dbReference type="SUPFAM" id="SSF54236">
    <property type="entry name" value="Ubiquitin-like"/>
    <property type="match status" value="1"/>
</dbReference>
<dbReference type="InterPro" id="IPR000626">
    <property type="entry name" value="Ubiquitin-like_dom"/>
</dbReference>
<sequence length="139" mass="15509">MASSGVVSVTIQSDSSEFPTEKRFDPNIKVSELKKKLELITGATHTSMKLTLSVDDKEVGLMSNDDETFAHYLGDQLKKDSSVKLLVKDEQPSLILQGGEAPKFVISEDKYLQRPNNARNFIKEMREKRLSGQSTDSSQ</sequence>
<evidence type="ECO:0000256" key="1">
    <source>
        <dbReference type="SAM" id="MobiDB-lite"/>
    </source>
</evidence>
<protein>
    <submittedName>
        <fullName evidence="3">Tubulin-folding cofactor B</fullName>
    </submittedName>
</protein>
<evidence type="ECO:0000313" key="3">
    <source>
        <dbReference type="EMBL" id="MDE45538.1"/>
    </source>
</evidence>
<reference evidence="3" key="1">
    <citation type="submission" date="2018-10" db="EMBL/GenBank/DDBJ databases">
        <title>Transcriptome assembly of Aceria tosichella (Wheat curl mite) Type 2.</title>
        <authorList>
            <person name="Scully E.D."/>
            <person name="Geib S.M."/>
            <person name="Palmer N.A."/>
            <person name="Gupta A.K."/>
            <person name="Sarath G."/>
            <person name="Tatineni S."/>
        </authorList>
    </citation>
    <scope>NUCLEOTIDE SEQUENCE</scope>
    <source>
        <strain evidence="3">LincolnNE</strain>
    </source>
</reference>
<evidence type="ECO:0000259" key="2">
    <source>
        <dbReference type="Pfam" id="PF14560"/>
    </source>
</evidence>